<keyword evidence="9" id="KW-1185">Reference proteome</keyword>
<feature type="region of interest" description="Disordered" evidence="5">
    <location>
        <begin position="1"/>
        <end position="31"/>
    </location>
</feature>
<dbReference type="PANTHER" id="PTHR30349:SF64">
    <property type="entry name" value="PROPHAGE INTEGRASE INTD-RELATED"/>
    <property type="match status" value="1"/>
</dbReference>
<dbReference type="Gene3D" id="1.10.443.10">
    <property type="entry name" value="Intergrase catalytic core"/>
    <property type="match status" value="1"/>
</dbReference>
<evidence type="ECO:0000256" key="1">
    <source>
        <dbReference type="ARBA" id="ARBA00008857"/>
    </source>
</evidence>
<evidence type="ECO:0000313" key="9">
    <source>
        <dbReference type="Proteomes" id="UP000298017"/>
    </source>
</evidence>
<dbReference type="InterPro" id="IPR011010">
    <property type="entry name" value="DNA_brk_join_enz"/>
</dbReference>
<dbReference type="Gene3D" id="1.10.150.130">
    <property type="match status" value="1"/>
</dbReference>
<feature type="compositionally biased region" description="Basic residues" evidence="5">
    <location>
        <begin position="11"/>
        <end position="22"/>
    </location>
</feature>
<dbReference type="InterPro" id="IPR050090">
    <property type="entry name" value="Tyrosine_recombinase_XerCD"/>
</dbReference>
<dbReference type="EMBL" id="SPNK01000013">
    <property type="protein sequence ID" value="TFH99688.1"/>
    <property type="molecule type" value="Genomic_DNA"/>
</dbReference>
<dbReference type="InterPro" id="IPR010998">
    <property type="entry name" value="Integrase_recombinase_N"/>
</dbReference>
<feature type="domain" description="Tyr recombinase" evidence="6">
    <location>
        <begin position="213"/>
        <end position="372"/>
    </location>
</feature>
<comment type="similarity">
    <text evidence="1">Belongs to the 'phage' integrase family.</text>
</comment>
<feature type="compositionally biased region" description="Polar residues" evidence="5">
    <location>
        <begin position="388"/>
        <end position="409"/>
    </location>
</feature>
<dbReference type="InterPro" id="IPR013762">
    <property type="entry name" value="Integrase-like_cat_sf"/>
</dbReference>
<dbReference type="GO" id="GO:0015074">
    <property type="term" value="P:DNA integration"/>
    <property type="evidence" value="ECO:0007669"/>
    <property type="project" value="InterPro"/>
</dbReference>
<name>A0AAX2S9T6_KOCRH</name>
<keyword evidence="2 4" id="KW-0238">DNA-binding</keyword>
<dbReference type="PANTHER" id="PTHR30349">
    <property type="entry name" value="PHAGE INTEGRASE-RELATED"/>
    <property type="match status" value="1"/>
</dbReference>
<evidence type="ECO:0000259" key="7">
    <source>
        <dbReference type="PROSITE" id="PS51900"/>
    </source>
</evidence>
<feature type="domain" description="Core-binding (CB)" evidence="7">
    <location>
        <begin position="113"/>
        <end position="192"/>
    </location>
</feature>
<evidence type="ECO:0000256" key="3">
    <source>
        <dbReference type="ARBA" id="ARBA00023172"/>
    </source>
</evidence>
<dbReference type="AlphaFoldDB" id="A0AAX2S9T6"/>
<dbReference type="InterPro" id="IPR002104">
    <property type="entry name" value="Integrase_catalytic"/>
</dbReference>
<dbReference type="Pfam" id="PF00589">
    <property type="entry name" value="Phage_integrase"/>
    <property type="match status" value="1"/>
</dbReference>
<dbReference type="PROSITE" id="PS51900">
    <property type="entry name" value="CB"/>
    <property type="match status" value="1"/>
</dbReference>
<sequence>MTTPKANPARPSKRLPARRTARATRSDRPPAMMRFIAAGLSHHAQSIAITDATPNTTPNTFTASPFLRGLLPSSPVLADEPGLPSVTKSRPQVFHLKHLRLSAAMQEHMDTPQAWSTALTGFSTWMRAASRSESTIALRVYWIRRLAQSTAADSPATITEEQITDWLAQGCWKPATRKSALASVRRFFTWMALYHHRASNPTACLLNVPAPCYRARPTPDAVLRRALEAAPDSESALMLMLPAYAGLRRQEIACLHTSHVETRWLTINGKGQRVRKVPIHPELEPLLELRSTGYFFPSPRAPHRSPDYIGRRIARLLGSGYTAHQLRHWFATRAYDATRDIRAVQELLGHANVVTTQTYVGLTDQVLAHAVKALPVIDLPSGPAGARTDTSPINTGSETRPWQCKPTTT</sequence>
<feature type="region of interest" description="Disordered" evidence="5">
    <location>
        <begin position="381"/>
        <end position="409"/>
    </location>
</feature>
<dbReference type="GO" id="GO:0003677">
    <property type="term" value="F:DNA binding"/>
    <property type="evidence" value="ECO:0007669"/>
    <property type="project" value="UniProtKB-UniRule"/>
</dbReference>
<proteinExistence type="inferred from homology"/>
<evidence type="ECO:0000256" key="5">
    <source>
        <dbReference type="SAM" id="MobiDB-lite"/>
    </source>
</evidence>
<dbReference type="SUPFAM" id="SSF56349">
    <property type="entry name" value="DNA breaking-rejoining enzymes"/>
    <property type="match status" value="1"/>
</dbReference>
<dbReference type="PROSITE" id="PS51898">
    <property type="entry name" value="TYR_RECOMBINASE"/>
    <property type="match status" value="1"/>
</dbReference>
<dbReference type="InterPro" id="IPR044068">
    <property type="entry name" value="CB"/>
</dbReference>
<dbReference type="Proteomes" id="UP000298017">
    <property type="component" value="Unassembled WGS sequence"/>
</dbReference>
<comment type="caution">
    <text evidence="8">The sequence shown here is derived from an EMBL/GenBank/DDBJ whole genome shotgun (WGS) entry which is preliminary data.</text>
</comment>
<evidence type="ECO:0008006" key="10">
    <source>
        <dbReference type="Google" id="ProtNLM"/>
    </source>
</evidence>
<dbReference type="CDD" id="cd00397">
    <property type="entry name" value="DNA_BRE_C"/>
    <property type="match status" value="1"/>
</dbReference>
<reference evidence="8 9" key="1">
    <citation type="submission" date="2019-03" db="EMBL/GenBank/DDBJ databases">
        <title>Genome Sequencing and Assembly of Various Microbes Isolated from Alder Root Nodule.</title>
        <authorList>
            <person name="Swanson E."/>
            <person name="Sevigny J.L."/>
            <person name="Pesce C."/>
            <person name="Davis I."/>
            <person name="Kleiner V."/>
            <person name="Tisa L."/>
        </authorList>
    </citation>
    <scope>NUCLEOTIDE SEQUENCE [LARGE SCALE GENOMIC DNA]</scope>
    <source>
        <strain evidence="8 9">4R-31</strain>
    </source>
</reference>
<accession>A0AAX2S9T6</accession>
<evidence type="ECO:0000259" key="6">
    <source>
        <dbReference type="PROSITE" id="PS51898"/>
    </source>
</evidence>
<dbReference type="GO" id="GO:0006310">
    <property type="term" value="P:DNA recombination"/>
    <property type="evidence" value="ECO:0007669"/>
    <property type="project" value="UniProtKB-KW"/>
</dbReference>
<evidence type="ECO:0000313" key="8">
    <source>
        <dbReference type="EMBL" id="TFH99688.1"/>
    </source>
</evidence>
<evidence type="ECO:0000256" key="2">
    <source>
        <dbReference type="ARBA" id="ARBA00023125"/>
    </source>
</evidence>
<gene>
    <name evidence="8" type="ORF">E4P33_10405</name>
</gene>
<evidence type="ECO:0000256" key="4">
    <source>
        <dbReference type="PROSITE-ProRule" id="PRU01248"/>
    </source>
</evidence>
<organism evidence="8 9">
    <name type="scientific">Kocuria rhizophila</name>
    <dbReference type="NCBI Taxonomy" id="72000"/>
    <lineage>
        <taxon>Bacteria</taxon>
        <taxon>Bacillati</taxon>
        <taxon>Actinomycetota</taxon>
        <taxon>Actinomycetes</taxon>
        <taxon>Micrococcales</taxon>
        <taxon>Micrococcaceae</taxon>
        <taxon>Kocuria</taxon>
    </lineage>
</organism>
<protein>
    <recommendedName>
        <fullName evidence="10">Integrase</fullName>
    </recommendedName>
</protein>
<keyword evidence="3" id="KW-0233">DNA recombination</keyword>